<sequence length="361" mass="40583">MQTLLEEVEKLEQEVKANNGCFQAYAQILEALQDDGLCRIALFGLGGSGKTTLATEVGKKAKESNLFDMVIAVTVSQIPNVRNIQGQIADMLNFKLEEEIEKGSAQRLHMRLKEEKRILIIVDDVWRDFNLKDIGIDFDICQCGSCKIILTTRHQEVCTLMDCQKKIRLGLLNEDEAWALFKKLADPDNQSSLSLLSSVAHDIAREYKGLPIAIQAVGRSLKDQSIHEWKIALENLRSSKPVEDYEISNEDWIRCGVGLGVYGEYQSFDLARSQIMVGDRVIKDRFSVSSWYKETNQISTLFVAAKLEILWIETGGSLDLYSASFDGLQGLKVMVLNSSRYYEPTNCDLSLPPSIESLTNL</sequence>
<organism evidence="1 2">
    <name type="scientific">Bauhinia variegata</name>
    <name type="common">Purple orchid tree</name>
    <name type="synonym">Phanera variegata</name>
    <dbReference type="NCBI Taxonomy" id="167791"/>
    <lineage>
        <taxon>Eukaryota</taxon>
        <taxon>Viridiplantae</taxon>
        <taxon>Streptophyta</taxon>
        <taxon>Embryophyta</taxon>
        <taxon>Tracheophyta</taxon>
        <taxon>Spermatophyta</taxon>
        <taxon>Magnoliopsida</taxon>
        <taxon>eudicotyledons</taxon>
        <taxon>Gunneridae</taxon>
        <taxon>Pentapetalae</taxon>
        <taxon>rosids</taxon>
        <taxon>fabids</taxon>
        <taxon>Fabales</taxon>
        <taxon>Fabaceae</taxon>
        <taxon>Cercidoideae</taxon>
        <taxon>Cercideae</taxon>
        <taxon>Bauhiniinae</taxon>
        <taxon>Bauhinia</taxon>
    </lineage>
</organism>
<proteinExistence type="predicted"/>
<gene>
    <name evidence="1" type="ORF">L6164_017156</name>
</gene>
<keyword evidence="2" id="KW-1185">Reference proteome</keyword>
<evidence type="ECO:0000313" key="2">
    <source>
        <dbReference type="Proteomes" id="UP000828941"/>
    </source>
</evidence>
<protein>
    <submittedName>
        <fullName evidence="1">Uncharacterized protein</fullName>
    </submittedName>
</protein>
<dbReference type="EMBL" id="CM039432">
    <property type="protein sequence ID" value="KAI4332232.1"/>
    <property type="molecule type" value="Genomic_DNA"/>
</dbReference>
<evidence type="ECO:0000313" key="1">
    <source>
        <dbReference type="EMBL" id="KAI4332232.1"/>
    </source>
</evidence>
<reference evidence="1 2" key="1">
    <citation type="journal article" date="2022" name="DNA Res.">
        <title>Chromosomal-level genome assembly of the orchid tree Bauhinia variegata (Leguminosae; Cercidoideae) supports the allotetraploid origin hypothesis of Bauhinia.</title>
        <authorList>
            <person name="Zhong Y."/>
            <person name="Chen Y."/>
            <person name="Zheng D."/>
            <person name="Pang J."/>
            <person name="Liu Y."/>
            <person name="Luo S."/>
            <person name="Meng S."/>
            <person name="Qian L."/>
            <person name="Wei D."/>
            <person name="Dai S."/>
            <person name="Zhou R."/>
        </authorList>
    </citation>
    <scope>NUCLEOTIDE SEQUENCE [LARGE SCALE GENOMIC DNA]</scope>
    <source>
        <strain evidence="1">BV-YZ2020</strain>
    </source>
</reference>
<dbReference type="Proteomes" id="UP000828941">
    <property type="component" value="Chromosome 7"/>
</dbReference>
<comment type="caution">
    <text evidence="1">The sequence shown here is derived from an EMBL/GenBank/DDBJ whole genome shotgun (WGS) entry which is preliminary data.</text>
</comment>
<accession>A0ACB9N6V8</accession>
<name>A0ACB9N6V8_BAUVA</name>